<reference evidence="3" key="1">
    <citation type="submission" date="2020-05" db="EMBL/GenBank/DDBJ databases">
        <authorList>
            <person name="Chiriac C."/>
            <person name="Salcher M."/>
            <person name="Ghai R."/>
            <person name="Kavagutti S V."/>
        </authorList>
    </citation>
    <scope>NUCLEOTIDE SEQUENCE</scope>
</reference>
<organism evidence="3">
    <name type="scientific">freshwater metagenome</name>
    <dbReference type="NCBI Taxonomy" id="449393"/>
    <lineage>
        <taxon>unclassified sequences</taxon>
        <taxon>metagenomes</taxon>
        <taxon>ecological metagenomes</taxon>
    </lineage>
</organism>
<dbReference type="EMBL" id="CAEZXX010000292">
    <property type="protein sequence ID" value="CAB4734308.1"/>
    <property type="molecule type" value="Genomic_DNA"/>
</dbReference>
<proteinExistence type="predicted"/>
<sequence length="254" mass="27187">MGRIVALVNQKGGVGKTTVTLGLAAAAQAAGNRVLVVDLDPQSSTSWVLGVDPSSIKESTSELLSGKSEPVVYESAWGDGVDLLPASQRLQQQESGQGRRPESRLRSAIESLAADYDAVLIDCPPSLGNLTLNALTAAQHAVIVVEPAALGLRGITAVADLIDEVWDTSNPDLDLAGVIINKLPAVSAEADRRIEELARTVGKKAVWQPSVPQRVIVNQAIAERRPIHSYGYRSQDVSEAFDALWVKLRKRLRD</sequence>
<evidence type="ECO:0000259" key="1">
    <source>
        <dbReference type="Pfam" id="PF13614"/>
    </source>
</evidence>
<dbReference type="EMBL" id="CAFBQP010000018">
    <property type="protein sequence ID" value="CAB5056989.1"/>
    <property type="molecule type" value="Genomic_DNA"/>
</dbReference>
<dbReference type="SUPFAM" id="SSF52540">
    <property type="entry name" value="P-loop containing nucleoside triphosphate hydrolases"/>
    <property type="match status" value="1"/>
</dbReference>
<dbReference type="InterPro" id="IPR050678">
    <property type="entry name" value="DNA_Partitioning_ATPase"/>
</dbReference>
<dbReference type="InterPro" id="IPR025669">
    <property type="entry name" value="AAA_dom"/>
</dbReference>
<gene>
    <name evidence="2" type="ORF">UFOPK2602_02546</name>
    <name evidence="3" type="ORF">UFOPK2806_00262</name>
    <name evidence="4" type="ORF">UFOPK3417_01212</name>
    <name evidence="5" type="ORF">UFOPK4306_00644</name>
</gene>
<dbReference type="EMBL" id="CAEZYY010000002">
    <property type="protein sequence ID" value="CAB4739390.1"/>
    <property type="molecule type" value="Genomic_DNA"/>
</dbReference>
<dbReference type="AlphaFoldDB" id="A0A6J6SX44"/>
<dbReference type="Pfam" id="PF13614">
    <property type="entry name" value="AAA_31"/>
    <property type="match status" value="1"/>
</dbReference>
<evidence type="ECO:0000313" key="3">
    <source>
        <dbReference type="EMBL" id="CAB4739390.1"/>
    </source>
</evidence>
<dbReference type="EMBL" id="CAFBLR010000117">
    <property type="protein sequence ID" value="CAB4879318.1"/>
    <property type="molecule type" value="Genomic_DNA"/>
</dbReference>
<accession>A0A6J6SX44</accession>
<protein>
    <submittedName>
        <fullName evidence="3">Unannotated protein</fullName>
    </submittedName>
</protein>
<dbReference type="PIRSF" id="PIRSF009320">
    <property type="entry name" value="Nuc_binding_HP_1000"/>
    <property type="match status" value="1"/>
</dbReference>
<dbReference type="PANTHER" id="PTHR13696:SF99">
    <property type="entry name" value="COBYRINIC ACID AC-DIAMIDE SYNTHASE"/>
    <property type="match status" value="1"/>
</dbReference>
<feature type="domain" description="AAA" evidence="1">
    <location>
        <begin position="3"/>
        <end position="174"/>
    </location>
</feature>
<dbReference type="InterPro" id="IPR027417">
    <property type="entry name" value="P-loop_NTPase"/>
</dbReference>
<dbReference type="PANTHER" id="PTHR13696">
    <property type="entry name" value="P-LOOP CONTAINING NUCLEOSIDE TRIPHOSPHATE HYDROLASE"/>
    <property type="match status" value="1"/>
</dbReference>
<dbReference type="Gene3D" id="3.40.50.300">
    <property type="entry name" value="P-loop containing nucleotide triphosphate hydrolases"/>
    <property type="match status" value="1"/>
</dbReference>
<dbReference type="CDD" id="cd02042">
    <property type="entry name" value="ParAB_family"/>
    <property type="match status" value="1"/>
</dbReference>
<evidence type="ECO:0000313" key="4">
    <source>
        <dbReference type="EMBL" id="CAB4879318.1"/>
    </source>
</evidence>
<evidence type="ECO:0000313" key="5">
    <source>
        <dbReference type="EMBL" id="CAB5056989.1"/>
    </source>
</evidence>
<name>A0A6J6SX44_9ZZZZ</name>
<evidence type="ECO:0000313" key="2">
    <source>
        <dbReference type="EMBL" id="CAB4734308.1"/>
    </source>
</evidence>